<comment type="caution">
    <text evidence="3">The sequence shown here is derived from an EMBL/GenBank/DDBJ whole genome shotgun (WGS) entry which is preliminary data.</text>
</comment>
<accession>A0A919F4U4</accession>
<dbReference type="Pfam" id="PF00296">
    <property type="entry name" value="Bac_luciferase"/>
    <property type="match status" value="1"/>
</dbReference>
<dbReference type="NCBIfam" id="TIGR03557">
    <property type="entry name" value="F420_G6P_family"/>
    <property type="match status" value="1"/>
</dbReference>
<sequence length="319" mass="34389">MIGYHASHEQFDPAHLLALAARAAAAGFGGLSGSDHFHPWTPAQGQSGHAWSWAGAVLASVPLSLGLVTCPFGRYHPAVIAQAAATLARMYPERFWLAVGSGEALNEHVTGEPWPDKPARNARLHASAEAMRRLWRGERVDCDGEIRIREARLYTLPPRPPLLLGAALGAETARWLGGWADGLITVSAPLPKLREIVAAFREGGGIGKPMFLQVKLCYAATDAQARAEALAQWRANLAPPAIAADLVRPEDFAALADRLDPAGIEQAVNISSDPLRHAEWLSTYRELGFERLYLHNVGRQQEAFIDVFGAQVLPSLAGA</sequence>
<dbReference type="PANTHER" id="PTHR43244:SF1">
    <property type="entry name" value="5,10-METHYLENETETRAHYDROMETHANOPTERIN REDUCTASE"/>
    <property type="match status" value="1"/>
</dbReference>
<dbReference type="SUPFAM" id="SSF51679">
    <property type="entry name" value="Bacterial luciferase-like"/>
    <property type="match status" value="1"/>
</dbReference>
<proteinExistence type="predicted"/>
<keyword evidence="1" id="KW-0560">Oxidoreductase</keyword>
<gene>
    <name evidence="3" type="ORF">GCM10009090_02040</name>
</gene>
<evidence type="ECO:0000313" key="4">
    <source>
        <dbReference type="Proteomes" id="UP000623958"/>
    </source>
</evidence>
<dbReference type="InterPro" id="IPR036661">
    <property type="entry name" value="Luciferase-like_sf"/>
</dbReference>
<dbReference type="InterPro" id="IPR023907">
    <property type="entry name" value="Non-F420_Flavin_OxRdtase"/>
</dbReference>
<dbReference type="Gene3D" id="3.20.20.30">
    <property type="entry name" value="Luciferase-like domain"/>
    <property type="match status" value="1"/>
</dbReference>
<dbReference type="EMBL" id="BNBA01000001">
    <property type="protein sequence ID" value="GHH46643.1"/>
    <property type="molecule type" value="Genomic_DNA"/>
</dbReference>
<protein>
    <submittedName>
        <fullName evidence="3">LLM class F420-dependent oxidoreductase</fullName>
    </submittedName>
</protein>
<evidence type="ECO:0000313" key="3">
    <source>
        <dbReference type="EMBL" id="GHH46643.1"/>
    </source>
</evidence>
<dbReference type="InterPro" id="IPR050564">
    <property type="entry name" value="F420-G6PD/mer"/>
</dbReference>
<dbReference type="GO" id="GO:0016705">
    <property type="term" value="F:oxidoreductase activity, acting on paired donors, with incorporation or reduction of molecular oxygen"/>
    <property type="evidence" value="ECO:0007669"/>
    <property type="project" value="InterPro"/>
</dbReference>
<reference evidence="3" key="2">
    <citation type="submission" date="2020-09" db="EMBL/GenBank/DDBJ databases">
        <authorList>
            <person name="Sun Q."/>
            <person name="Ohkuma M."/>
        </authorList>
    </citation>
    <scope>NUCLEOTIDE SEQUENCE</scope>
    <source>
        <strain evidence="3">JCM 13306</strain>
    </source>
</reference>
<evidence type="ECO:0000259" key="2">
    <source>
        <dbReference type="Pfam" id="PF00296"/>
    </source>
</evidence>
<dbReference type="InterPro" id="IPR011251">
    <property type="entry name" value="Luciferase-like_dom"/>
</dbReference>
<keyword evidence="4" id="KW-1185">Reference proteome</keyword>
<dbReference type="InterPro" id="IPR019945">
    <property type="entry name" value="F420_G6P_DH-rel"/>
</dbReference>
<reference evidence="3" key="1">
    <citation type="journal article" date="2014" name="Int. J. Syst. Evol. Microbiol.">
        <title>Complete genome sequence of Corynebacterium casei LMG S-19264T (=DSM 44701T), isolated from a smear-ripened cheese.</title>
        <authorList>
            <consortium name="US DOE Joint Genome Institute (JGI-PGF)"/>
            <person name="Walter F."/>
            <person name="Albersmeier A."/>
            <person name="Kalinowski J."/>
            <person name="Ruckert C."/>
        </authorList>
    </citation>
    <scope>NUCLEOTIDE SEQUENCE</scope>
    <source>
        <strain evidence="3">JCM 13306</strain>
    </source>
</reference>
<dbReference type="CDD" id="cd01097">
    <property type="entry name" value="Tetrahydromethanopterin_reductase"/>
    <property type="match status" value="1"/>
</dbReference>
<dbReference type="Proteomes" id="UP000623958">
    <property type="component" value="Unassembled WGS sequence"/>
</dbReference>
<evidence type="ECO:0000256" key="1">
    <source>
        <dbReference type="ARBA" id="ARBA00023002"/>
    </source>
</evidence>
<dbReference type="NCBIfam" id="TIGR03885">
    <property type="entry name" value="flavin_revert"/>
    <property type="match status" value="1"/>
</dbReference>
<feature type="domain" description="Luciferase-like" evidence="2">
    <location>
        <begin position="7"/>
        <end position="290"/>
    </location>
</feature>
<organism evidence="3 4">
    <name type="scientific">Xanthomonas boreopolis</name>
    <dbReference type="NCBI Taxonomy" id="86183"/>
    <lineage>
        <taxon>Bacteria</taxon>
        <taxon>Pseudomonadati</taxon>
        <taxon>Pseudomonadota</taxon>
        <taxon>Gammaproteobacteria</taxon>
        <taxon>Lysobacterales</taxon>
        <taxon>Lysobacteraceae</taxon>
        <taxon>Xanthomonas</taxon>
    </lineage>
</organism>
<name>A0A919F4U4_9XANT</name>
<dbReference type="RefSeq" id="WP_434028354.1">
    <property type="nucleotide sequence ID" value="NZ_BNBA01000001.1"/>
</dbReference>
<dbReference type="PANTHER" id="PTHR43244">
    <property type="match status" value="1"/>
</dbReference>
<dbReference type="AlphaFoldDB" id="A0A919F4U4"/>